<dbReference type="FunFam" id="3.40.50.1100:FF:000018">
    <property type="entry name" value="D-serine dehydratase"/>
    <property type="match status" value="1"/>
</dbReference>
<gene>
    <name evidence="6 8" type="primary">dsdA</name>
    <name evidence="8" type="ORF">ERS852471_00479</name>
</gene>
<protein>
    <recommendedName>
        <fullName evidence="6">Probable D-serine dehydratase</fullName>
        <ecNumber evidence="6">4.3.1.18</ecNumber>
    </recommendedName>
    <alternativeName>
        <fullName evidence="6">D-serine deaminase</fullName>
        <shortName evidence="6">DSD</shortName>
    </alternativeName>
</protein>
<dbReference type="GO" id="GO:0036088">
    <property type="term" value="P:D-serine catabolic process"/>
    <property type="evidence" value="ECO:0007669"/>
    <property type="project" value="TreeGrafter"/>
</dbReference>
<dbReference type="Proteomes" id="UP000095594">
    <property type="component" value="Unassembled WGS sequence"/>
</dbReference>
<dbReference type="InterPro" id="IPR001926">
    <property type="entry name" value="TrpB-like_PALP"/>
</dbReference>
<dbReference type="GO" id="GO:0016836">
    <property type="term" value="F:hydro-lyase activity"/>
    <property type="evidence" value="ECO:0007669"/>
    <property type="project" value="UniProtKB-UniRule"/>
</dbReference>
<evidence type="ECO:0000256" key="1">
    <source>
        <dbReference type="ARBA" id="ARBA00001933"/>
    </source>
</evidence>
<comment type="catalytic activity">
    <reaction evidence="4 6">
        <text>D-serine = pyruvate + NH4(+)</text>
        <dbReference type="Rhea" id="RHEA:13977"/>
        <dbReference type="ChEBI" id="CHEBI:15361"/>
        <dbReference type="ChEBI" id="CHEBI:28938"/>
        <dbReference type="ChEBI" id="CHEBI:35247"/>
        <dbReference type="EC" id="4.3.1.18"/>
    </reaction>
</comment>
<dbReference type="SUPFAM" id="SSF53686">
    <property type="entry name" value="Tryptophan synthase beta subunit-like PLP-dependent enzymes"/>
    <property type="match status" value="1"/>
</dbReference>
<dbReference type="GO" id="GO:0030170">
    <property type="term" value="F:pyridoxal phosphate binding"/>
    <property type="evidence" value="ECO:0007669"/>
    <property type="project" value="InterPro"/>
</dbReference>
<dbReference type="InterPro" id="IPR011780">
    <property type="entry name" value="D_Ser_am_lyase"/>
</dbReference>
<evidence type="ECO:0000256" key="6">
    <source>
        <dbReference type="HAMAP-Rule" id="MF_01030"/>
    </source>
</evidence>
<name>A0A173ZLF1_9CLOT</name>
<evidence type="ECO:0000256" key="3">
    <source>
        <dbReference type="ARBA" id="ARBA00023239"/>
    </source>
</evidence>
<keyword evidence="3 6" id="KW-0456">Lyase</keyword>
<dbReference type="EMBL" id="CYZX01000002">
    <property type="protein sequence ID" value="CUN76048.1"/>
    <property type="molecule type" value="Genomic_DNA"/>
</dbReference>
<dbReference type="GO" id="GO:0009097">
    <property type="term" value="P:isoleucine biosynthetic process"/>
    <property type="evidence" value="ECO:0007669"/>
    <property type="project" value="TreeGrafter"/>
</dbReference>
<dbReference type="HAMAP" id="MF_01030">
    <property type="entry name" value="D_Ser_dehydrat"/>
    <property type="match status" value="1"/>
</dbReference>
<dbReference type="EC" id="4.3.1.18" evidence="6"/>
<proteinExistence type="inferred from homology"/>
<sequence length="462" mass="51838">MFLRNVLNFSRRGNVMILDRAMSDWIREFPIIKDLIELKETVFINPNKIKAEKAIEECRFSMDDIVDVAKRWERFAPYLAIAFPDTKALNGIIESPIVKISNMHKYLNEESGEEIQGDIYLKCDSKLPISGSIKARGGIYEVLHFAESLAIEKGMLKLEDDYSILAEDRFKELFSKYSIAVGSTGNLGLSIGIMAAKLGFKATVHMSADAKKWKKDMLRSKGVTVVEYKDDYSKAVSEGRKQAEADEYCYFVDDENSKTLFLGYSVAALRLKKQFEEIGIKVDKEHPLFVYLPCGVGGGPGGVAFGIKEVFGDNAHCFFAEPTHSPCMILGLSTGYHDKICVQDFNIDNKTDADGLAVGRASSFVGNIMEPFISGSYTITDERMYKYLYKTIDLENIRLEPSALAGMLGPYNIEISPKGKDYIKKEGIKNMKNATHIVWATGGNMVPEDIMEEYYNKGKNIK</sequence>
<evidence type="ECO:0000259" key="7">
    <source>
        <dbReference type="Pfam" id="PF00291"/>
    </source>
</evidence>
<evidence type="ECO:0000256" key="5">
    <source>
        <dbReference type="ARBA" id="ARBA00061269"/>
    </source>
</evidence>
<organism evidence="8 9">
    <name type="scientific">Clostridium disporicum</name>
    <dbReference type="NCBI Taxonomy" id="84024"/>
    <lineage>
        <taxon>Bacteria</taxon>
        <taxon>Bacillati</taxon>
        <taxon>Bacillota</taxon>
        <taxon>Clostridia</taxon>
        <taxon>Eubacteriales</taxon>
        <taxon>Clostridiaceae</taxon>
        <taxon>Clostridium</taxon>
    </lineage>
</organism>
<evidence type="ECO:0000313" key="8">
    <source>
        <dbReference type="EMBL" id="CUN76048.1"/>
    </source>
</evidence>
<keyword evidence="2 6" id="KW-0663">Pyridoxal phosphate</keyword>
<dbReference type="PANTHER" id="PTHR48078:SF9">
    <property type="entry name" value="D-SERINE DEHYDRATASE"/>
    <property type="match status" value="1"/>
</dbReference>
<dbReference type="Pfam" id="PF00291">
    <property type="entry name" value="PALP"/>
    <property type="match status" value="1"/>
</dbReference>
<comment type="cofactor">
    <cofactor evidence="1 6">
        <name>pyridoxal 5'-phosphate</name>
        <dbReference type="ChEBI" id="CHEBI:597326"/>
    </cofactor>
</comment>
<evidence type="ECO:0000256" key="4">
    <source>
        <dbReference type="ARBA" id="ARBA00050422"/>
    </source>
</evidence>
<dbReference type="Gene3D" id="3.40.50.1100">
    <property type="match status" value="2"/>
</dbReference>
<dbReference type="NCBIfam" id="NF002823">
    <property type="entry name" value="PRK02991.1"/>
    <property type="match status" value="1"/>
</dbReference>
<evidence type="ECO:0000256" key="2">
    <source>
        <dbReference type="ARBA" id="ARBA00022898"/>
    </source>
</evidence>
<dbReference type="AlphaFoldDB" id="A0A173ZLF1"/>
<dbReference type="NCBIfam" id="TIGR02035">
    <property type="entry name" value="D_Ser_am_lyase"/>
    <property type="match status" value="1"/>
</dbReference>
<evidence type="ECO:0000313" key="9">
    <source>
        <dbReference type="Proteomes" id="UP000095594"/>
    </source>
</evidence>
<dbReference type="PROSITE" id="PS00165">
    <property type="entry name" value="DEHYDRATASE_SER_THR"/>
    <property type="match status" value="1"/>
</dbReference>
<dbReference type="GO" id="GO:0008721">
    <property type="term" value="F:D-serine ammonia-lyase activity"/>
    <property type="evidence" value="ECO:0007669"/>
    <property type="project" value="UniProtKB-EC"/>
</dbReference>
<dbReference type="CDD" id="cd06447">
    <property type="entry name" value="D-Ser-dehyd"/>
    <property type="match status" value="1"/>
</dbReference>
<feature type="domain" description="Tryptophan synthase beta chain-like PALP" evidence="7">
    <location>
        <begin position="94"/>
        <end position="409"/>
    </location>
</feature>
<reference evidence="8 9" key="1">
    <citation type="submission" date="2015-09" db="EMBL/GenBank/DDBJ databases">
        <authorList>
            <consortium name="Pathogen Informatics"/>
        </authorList>
    </citation>
    <scope>NUCLEOTIDE SEQUENCE [LARGE SCALE GENOMIC DNA]</scope>
    <source>
        <strain evidence="8 9">2789STDY5834856</strain>
    </source>
</reference>
<dbReference type="InterPro" id="IPR000634">
    <property type="entry name" value="Ser/Thr_deHydtase_PyrdxlP-BS"/>
</dbReference>
<feature type="modified residue" description="N6-(pyridoxal phosphate)lysine" evidence="6">
    <location>
        <position position="134"/>
    </location>
</feature>
<dbReference type="PANTHER" id="PTHR48078">
    <property type="entry name" value="THREONINE DEHYDRATASE, MITOCHONDRIAL-RELATED"/>
    <property type="match status" value="1"/>
</dbReference>
<comment type="similarity">
    <text evidence="5 6">Belongs to the serine/threonine dehydratase family. DsdA subfamily.</text>
</comment>
<dbReference type="InterPro" id="IPR036052">
    <property type="entry name" value="TrpB-like_PALP_sf"/>
</dbReference>
<dbReference type="InterPro" id="IPR050147">
    <property type="entry name" value="Ser/Thr_Dehydratase"/>
</dbReference>
<accession>A0A173ZLF1</accession>